<evidence type="ECO:0000256" key="4">
    <source>
        <dbReference type="ARBA" id="ARBA00022801"/>
    </source>
</evidence>
<feature type="domain" description="Glycoside hydrolase family 3 N-terminal" evidence="6">
    <location>
        <begin position="11"/>
        <end position="298"/>
    </location>
</feature>
<comment type="similarity">
    <text evidence="2">Belongs to the glycosyl hydrolase 3 family.</text>
</comment>
<dbReference type="GO" id="GO:0005975">
    <property type="term" value="P:carbohydrate metabolic process"/>
    <property type="evidence" value="ECO:0007669"/>
    <property type="project" value="InterPro"/>
</dbReference>
<evidence type="ECO:0000256" key="5">
    <source>
        <dbReference type="ARBA" id="ARBA00023295"/>
    </source>
</evidence>
<dbReference type="SUPFAM" id="SSF51445">
    <property type="entry name" value="(Trans)glycosidases"/>
    <property type="match status" value="1"/>
</dbReference>
<dbReference type="Gene3D" id="3.40.50.1700">
    <property type="entry name" value="Glycoside hydrolase family 3 C-terminal domain"/>
    <property type="match status" value="1"/>
</dbReference>
<proteinExistence type="inferred from homology"/>
<dbReference type="EMBL" id="HQ706037">
    <property type="protein sequence ID" value="ADX05704.1"/>
    <property type="molecule type" value="Genomic_DNA"/>
</dbReference>
<evidence type="ECO:0000313" key="7">
    <source>
        <dbReference type="EMBL" id="ADX05704.1"/>
    </source>
</evidence>
<keyword evidence="4" id="KW-0378">Hydrolase</keyword>
<gene>
    <name evidence="7" type="ORF">SARM_0033</name>
</gene>
<dbReference type="InterPro" id="IPR017853">
    <property type="entry name" value="GH"/>
</dbReference>
<evidence type="ECO:0000259" key="6">
    <source>
        <dbReference type="Pfam" id="PF00933"/>
    </source>
</evidence>
<dbReference type="InterPro" id="IPR036962">
    <property type="entry name" value="Glyco_hydro_3_N_sf"/>
</dbReference>
<accession>E9NSK9</accession>
<evidence type="ECO:0000256" key="3">
    <source>
        <dbReference type="ARBA" id="ARBA00012663"/>
    </source>
</evidence>
<dbReference type="GO" id="GO:0004563">
    <property type="term" value="F:beta-N-acetylhexosaminidase activity"/>
    <property type="evidence" value="ECO:0007669"/>
    <property type="project" value="UniProtKB-EC"/>
</dbReference>
<dbReference type="Pfam" id="PF00933">
    <property type="entry name" value="Glyco_hydro_3"/>
    <property type="match status" value="1"/>
</dbReference>
<protein>
    <recommendedName>
        <fullName evidence="3">beta-N-acetylhexosaminidase</fullName>
        <ecNumber evidence="3">3.2.1.52</ecNumber>
    </recommendedName>
</protein>
<keyword evidence="5" id="KW-0326">Glycosidase</keyword>
<dbReference type="PANTHER" id="PTHR30480:SF13">
    <property type="entry name" value="BETA-HEXOSAMINIDASE"/>
    <property type="match status" value="1"/>
</dbReference>
<dbReference type="InterPro" id="IPR050226">
    <property type="entry name" value="NagZ_Beta-hexosaminidase"/>
</dbReference>
<dbReference type="InterPro" id="IPR036881">
    <property type="entry name" value="Glyco_hydro_3_C_sf"/>
</dbReference>
<dbReference type="InterPro" id="IPR001764">
    <property type="entry name" value="Glyco_hydro_3_N"/>
</dbReference>
<sequence>MNINRLIFPGFWFGKSDKEEALKLARLGVGGFCLYNGSTQEVKDLIEELRANSPHRLLICCDYEYGLGRWHKDAPLLASNISVGASDREDLSYKKGYLTAIQARALGVDWVFAPVVDLAQEPNNPIVNTRSFGANPKKVASLAKSFMIGLEDGGCLNTLKHFPGHGSTTIDSHLAMPVLEKDFNLLEEEDLLPYRLLITKADSIMVGHLNIPHLDDKLPASFSKKVIQNYLRKEMRYKGLIITDALVMKAIGPLDPIDAFTAGADILLCPSEPLTLLEQLKEVVKGNPIRAQEAISQQEKLISKLSLMQPIPCRTEEPCKKLNKDIAENCLVQKGSFNLKKGDKVFYLEAETYPGKEYRAKTFINELKKQGIKVEPYTPKVNKEKVIIATYSNYAAFSGQINFNQEQTKLLQKIINENKETALISYGSPFVDKDLKNLTSFIMAGSAGEEFEKATADLILNNLQAKGKMPF</sequence>
<dbReference type="PANTHER" id="PTHR30480">
    <property type="entry name" value="BETA-HEXOSAMINIDASE-RELATED"/>
    <property type="match status" value="1"/>
</dbReference>
<dbReference type="Gene3D" id="3.20.20.300">
    <property type="entry name" value="Glycoside hydrolase, family 3, N-terminal domain"/>
    <property type="match status" value="1"/>
</dbReference>
<dbReference type="AlphaFoldDB" id="E9NSK9"/>
<evidence type="ECO:0000256" key="1">
    <source>
        <dbReference type="ARBA" id="ARBA00001231"/>
    </source>
</evidence>
<organism evidence="7">
    <name type="scientific">uncultured organism</name>
    <dbReference type="NCBI Taxonomy" id="155900"/>
    <lineage>
        <taxon>unclassified sequences</taxon>
        <taxon>environmental samples</taxon>
    </lineage>
</organism>
<dbReference type="EC" id="3.2.1.52" evidence="3"/>
<evidence type="ECO:0000256" key="2">
    <source>
        <dbReference type="ARBA" id="ARBA00005336"/>
    </source>
</evidence>
<comment type="catalytic activity">
    <reaction evidence="1">
        <text>Hydrolysis of terminal non-reducing N-acetyl-D-hexosamine residues in N-acetyl-beta-D-hexosaminides.</text>
        <dbReference type="EC" id="3.2.1.52"/>
    </reaction>
</comment>
<reference evidence="7" key="1">
    <citation type="journal article" date="2011" name="Science">
        <title>Metagenomic discovery of biomass-degrading genes and genomes from cow rumen.</title>
        <authorList>
            <person name="Hess M."/>
            <person name="Sczyrba A."/>
            <person name="Egan R."/>
            <person name="Kim T.W."/>
            <person name="Chokhawala H."/>
            <person name="Schroth G."/>
            <person name="Luo S."/>
            <person name="Clark D.S."/>
            <person name="Chen F."/>
            <person name="Zhang T."/>
            <person name="Mackie R.I."/>
            <person name="Pennacchio L.A."/>
            <person name="Tringe S.G."/>
            <person name="Visel A."/>
            <person name="Woyke T."/>
            <person name="Wang Z."/>
            <person name="Rubin E.M."/>
        </authorList>
    </citation>
    <scope>NUCLEOTIDE SEQUENCE</scope>
</reference>
<dbReference type="GO" id="GO:0009254">
    <property type="term" value="P:peptidoglycan turnover"/>
    <property type="evidence" value="ECO:0007669"/>
    <property type="project" value="TreeGrafter"/>
</dbReference>
<name>E9NSK9_9ZZZZ</name>